<dbReference type="PANTHER" id="PTHR33420">
    <property type="entry name" value="FIMBRIAL SUBUNIT ELFA-RELATED"/>
    <property type="match status" value="1"/>
</dbReference>
<comment type="caution">
    <text evidence="2">The sequence shown here is derived from an EMBL/GenBank/DDBJ whole genome shotgun (WGS) entry which is preliminary data.</text>
</comment>
<organism evidence="2 3">
    <name type="scientific">Caballeronia terrestris</name>
    <dbReference type="NCBI Taxonomy" id="1226301"/>
    <lineage>
        <taxon>Bacteria</taxon>
        <taxon>Pseudomonadati</taxon>
        <taxon>Pseudomonadota</taxon>
        <taxon>Betaproteobacteria</taxon>
        <taxon>Burkholderiales</taxon>
        <taxon>Burkholderiaceae</taxon>
        <taxon>Caballeronia</taxon>
    </lineage>
</organism>
<dbReference type="Gene3D" id="2.60.40.3310">
    <property type="match status" value="1"/>
</dbReference>
<dbReference type="Proteomes" id="UP000054925">
    <property type="component" value="Unassembled WGS sequence"/>
</dbReference>
<dbReference type="InterPro" id="IPR036937">
    <property type="entry name" value="Adhesion_dom_fimbrial_sf"/>
</dbReference>
<dbReference type="PANTHER" id="PTHR33420:SF3">
    <property type="entry name" value="FIMBRIAL SUBUNIT ELFA"/>
    <property type="match status" value="1"/>
</dbReference>
<evidence type="ECO:0000256" key="1">
    <source>
        <dbReference type="ARBA" id="ARBA00022729"/>
    </source>
</evidence>
<reference evidence="2" key="1">
    <citation type="submission" date="2016-01" db="EMBL/GenBank/DDBJ databases">
        <authorList>
            <person name="Peeters C."/>
        </authorList>
    </citation>
    <scope>NUCLEOTIDE SEQUENCE [LARGE SCALE GENOMIC DNA]</scope>
    <source>
        <strain evidence="2">LMG 22937</strain>
    </source>
</reference>
<sequence length="313" mass="31495">MVINAITGGSGPSANANPGTQLGSPYNSPLTIGSIRGISCAVNMHEWVVPVGTLVSGVTFSSPYGALPVYSTGVPGIGIAMVAADNNQSFGSIPRVTYSVGPGTYFIGVKTIVYVVLTAPLNAGSYTIPAQNVAQICASTSGTTNTKDNCAYLSIGAVTVTSTYASCTIQPASVNQTVALPRVLVSNFSGVGSRPSTSAAFHIAINCPAKITLKATMTDANNPGNTGSTLTLTPGSSASGVGIQIYYNGSDTPLSLGPDSAAAGNRNQFLVGGGSSAPATNFTLPFEAKYVQTGLSIVPGSVGSLATITFSYQ</sequence>
<evidence type="ECO:0000313" key="2">
    <source>
        <dbReference type="EMBL" id="SAL73835.1"/>
    </source>
</evidence>
<accession>A0A158JYN1</accession>
<keyword evidence="3" id="KW-1185">Reference proteome</keyword>
<proteinExistence type="predicted"/>
<dbReference type="AlphaFoldDB" id="A0A158JYN1"/>
<dbReference type="GO" id="GO:0043709">
    <property type="term" value="P:cell adhesion involved in single-species biofilm formation"/>
    <property type="evidence" value="ECO:0007669"/>
    <property type="project" value="TreeGrafter"/>
</dbReference>
<dbReference type="EMBL" id="FCOL02000030">
    <property type="protein sequence ID" value="SAL73835.1"/>
    <property type="molecule type" value="Genomic_DNA"/>
</dbReference>
<dbReference type="InterPro" id="IPR050263">
    <property type="entry name" value="Bact_Fimbrial_Adh_Pro"/>
</dbReference>
<dbReference type="InterPro" id="IPR008966">
    <property type="entry name" value="Adhesion_dom_sf"/>
</dbReference>
<keyword evidence="1" id="KW-0732">Signal</keyword>
<gene>
    <name evidence="2" type="ORF">AWB67_04497</name>
</gene>
<evidence type="ECO:0000313" key="3">
    <source>
        <dbReference type="Proteomes" id="UP000054925"/>
    </source>
</evidence>
<dbReference type="Gene3D" id="2.60.40.1090">
    <property type="entry name" value="Fimbrial-type adhesion domain"/>
    <property type="match status" value="1"/>
</dbReference>
<dbReference type="SUPFAM" id="SSF49401">
    <property type="entry name" value="Bacterial adhesins"/>
    <property type="match status" value="1"/>
</dbReference>
<protein>
    <submittedName>
        <fullName evidence="2">Type-1 fimbrial protein subunit A</fullName>
    </submittedName>
</protein>
<name>A0A158JYN1_9BURK</name>
<dbReference type="GO" id="GO:0009289">
    <property type="term" value="C:pilus"/>
    <property type="evidence" value="ECO:0007669"/>
    <property type="project" value="InterPro"/>
</dbReference>